<keyword evidence="3 7" id="KW-0808">Transferase</keyword>
<feature type="transmembrane region" description="Helical" evidence="6">
    <location>
        <begin position="825"/>
        <end position="841"/>
    </location>
</feature>
<evidence type="ECO:0000256" key="4">
    <source>
        <dbReference type="ARBA" id="ARBA00022989"/>
    </source>
</evidence>
<comment type="subcellular location">
    <subcellularLocation>
        <location evidence="1">Membrane</location>
        <topology evidence="1">Multi-pass membrane protein</topology>
    </subcellularLocation>
</comment>
<evidence type="ECO:0000256" key="5">
    <source>
        <dbReference type="SAM" id="MobiDB-lite"/>
    </source>
</evidence>
<gene>
    <name evidence="7" type="ORF">NCTC9997_02826</name>
</gene>
<keyword evidence="4 6" id="KW-1133">Transmembrane helix</keyword>
<evidence type="ECO:0000256" key="1">
    <source>
        <dbReference type="ARBA" id="ARBA00004141"/>
    </source>
</evidence>
<reference evidence="7 8" key="1">
    <citation type="submission" date="2018-12" db="EMBL/GenBank/DDBJ databases">
        <authorList>
            <consortium name="Pathogen Informatics"/>
        </authorList>
    </citation>
    <scope>NUCLEOTIDE SEQUENCE [LARGE SCALE GENOMIC DNA]</scope>
    <source>
        <strain evidence="7 8">NCTC9997</strain>
    </source>
</reference>
<feature type="transmembrane region" description="Helical" evidence="6">
    <location>
        <begin position="416"/>
        <end position="436"/>
    </location>
</feature>
<evidence type="ECO:0000256" key="3">
    <source>
        <dbReference type="ARBA" id="ARBA00022679"/>
    </source>
</evidence>
<feature type="region of interest" description="Disordered" evidence="5">
    <location>
        <begin position="1"/>
        <end position="35"/>
    </location>
</feature>
<dbReference type="GO" id="GO:0005886">
    <property type="term" value="C:plasma membrane"/>
    <property type="evidence" value="ECO:0007669"/>
    <property type="project" value="TreeGrafter"/>
</dbReference>
<dbReference type="EMBL" id="LR134253">
    <property type="protein sequence ID" value="VED49588.1"/>
    <property type="molecule type" value="Genomic_DNA"/>
</dbReference>
<keyword evidence="8" id="KW-1185">Reference proteome</keyword>
<keyword evidence="6" id="KW-0472">Membrane</keyword>
<proteinExistence type="predicted"/>
<name>A0A7Z9CS48_RAOTE</name>
<evidence type="ECO:0000256" key="6">
    <source>
        <dbReference type="SAM" id="Phobius"/>
    </source>
</evidence>
<dbReference type="PANTHER" id="PTHR43867:SF2">
    <property type="entry name" value="CELLULOSE SYNTHASE CATALYTIC SUBUNIT A [UDP-FORMING]"/>
    <property type="match status" value="1"/>
</dbReference>
<feature type="transmembrane region" description="Helical" evidence="6">
    <location>
        <begin position="442"/>
        <end position="466"/>
    </location>
</feature>
<dbReference type="Proteomes" id="UP000267630">
    <property type="component" value="Chromosome 3"/>
</dbReference>
<dbReference type="GO" id="GO:0016758">
    <property type="term" value="F:hexosyltransferase activity"/>
    <property type="evidence" value="ECO:0007669"/>
    <property type="project" value="TreeGrafter"/>
</dbReference>
<evidence type="ECO:0000313" key="7">
    <source>
        <dbReference type="EMBL" id="VED49588.1"/>
    </source>
</evidence>
<protein>
    <submittedName>
        <fullName evidence="7">Glycosyltransferase 36</fullName>
    </submittedName>
</protein>
<organism evidence="7 8">
    <name type="scientific">Raoultella terrigena</name>
    <name type="common">Klebsiella terrigena</name>
    <dbReference type="NCBI Taxonomy" id="577"/>
    <lineage>
        <taxon>Bacteria</taxon>
        <taxon>Pseudomonadati</taxon>
        <taxon>Pseudomonadota</taxon>
        <taxon>Gammaproteobacteria</taxon>
        <taxon>Enterobacterales</taxon>
        <taxon>Enterobacteriaceae</taxon>
        <taxon>Klebsiella/Raoultella group</taxon>
        <taxon>Raoultella</taxon>
    </lineage>
</organism>
<dbReference type="InterPro" id="IPR050321">
    <property type="entry name" value="Glycosyltr_2/OpgH_subfam"/>
</dbReference>
<evidence type="ECO:0000313" key="8">
    <source>
        <dbReference type="Proteomes" id="UP000267630"/>
    </source>
</evidence>
<feature type="transmembrane region" description="Helical" evidence="6">
    <location>
        <begin position="974"/>
        <end position="992"/>
    </location>
</feature>
<keyword evidence="2" id="KW-0328">Glycosyltransferase</keyword>
<sequence>MKMNPRAWFSRSRMSTKAPELVPSPANDSTSENSLRSELFSTPQMERYGQKLAHTHKLSPDKLPYYLLKRLGDNEAAITQNCYALNAGKKSSIMPAGEWLLDNYYLIEEQIRIVRQHLPKSFGKGLPSLASPHHCPRIYDIASEAIAHGDGRWDVPSLTSYIAAYQQVTPLTLGEVWALPGMLRLSLIENLRRVSMEVVKAQQERSLADTWITRIFECAENTPADLIMVVADMARARPPLSSAFVAELVRRLQGRGNALALPLTWVDQRLAEQGVTTEVLIHRFNQQLAASQLSVSNSIAGLRLLSETNWADFAEAISVVEQTLRLDPAGTYSRMHFDTRDHYRHVIEILARDSRFSESEVASRVLALSVENAPGTPGHHIGYYLAGGGRELLEVQLSADTSGLIRLRHSFNKIPLLSWLGSLSLLTTAVTAGVLHETAQQGMGWMLILLALPLILAVSQLMNGLLSEATTRFRIPRPLPRMDFSAGIPADCATLVVVPCMLTSHESISKLLTSLEVCWLGNQNENLRFALLTDFADSAVEKPPENSGLLRQAIAETEDLNRRYPASRPRFYLLHRQPEWAPTQEKWMGYERKRGKLALLNNWLRHPAAQFSSVADAPAHLLPGHIKYVITLDSDTVLPRDTAHKLVATMAHPLNLPEYDPLRQRVVKGYGILQPGMAEEMPRNGQGRYAAMRSSVPGNNPYSMMSSDIYQDLFGEGSFVGKGIYDVDIFVLATANACPENLVLSHDLLEGCYARSGLLSEVLLYEQYPNNYLSDVARRTRWIRGDWQLLNWLSPYVRKADGTRDKNPLSALSCWKLFDNLRRSLVSPSLLALLFCSLLLVPNPLYWLGALALVWLLPSALSISHDLLHKPLRRPLRLHIPLVAAGALKRFSRIGLNFAILPHEAGYSLYAIAVTLWRLGVSQRNLIQWTSHSPDGHQPGVSVIRFYRAMWLNVVAGAALTMMTFHFSPRLLTIALPVGVLWCLAPLLLSWLSRQPERKAISLNQEQKQLLRQTSREIWAFFETFATAKENWLPPDNYQEIPQPTIAHRTSPTNIGLSLMANLTAWDFGYLPGGEVLQRVTMTLDSMDKMEHFRGHLFNWYDTRTLAPLSPRYVSSVDSGNMAGHLLTLREGLSAMRHQPVLNSEQILAGLNDTIIILEKHWGQNAPTGLRLLRKHCLNAASLPPTQLFNELKKMRAQCNHLTTQCAQESSLVVRWTGHLEHQLVQLCHEWSHLLGWIPQTYSEQMLPTLSWLAGASYCGEGTPPASATALARMRLKIITELEQRLNDHARMDFAFLYSEATSLLSVGYNCDTNTPDKSHYDLLPSEIRLTSFLAIATNQLPLKSWYALGRLFTTIDHETALMSWSGSMFEYLMPNLVMPTLAR</sequence>
<keyword evidence="6" id="KW-0812">Transmembrane</keyword>
<accession>A0A7Z9CS48</accession>
<evidence type="ECO:0000256" key="2">
    <source>
        <dbReference type="ARBA" id="ARBA00022676"/>
    </source>
</evidence>
<dbReference type="PANTHER" id="PTHR43867">
    <property type="entry name" value="CELLULOSE SYNTHASE CATALYTIC SUBUNIT A [UDP-FORMING]"/>
    <property type="match status" value="1"/>
</dbReference>
<feature type="compositionally biased region" description="Polar residues" evidence="5">
    <location>
        <begin position="26"/>
        <end position="35"/>
    </location>
</feature>
<dbReference type="Gene3D" id="1.50.10.140">
    <property type="match status" value="2"/>
</dbReference>